<organism evidence="2 3">
    <name type="scientific">Chytriomyces confervae</name>
    <dbReference type="NCBI Taxonomy" id="246404"/>
    <lineage>
        <taxon>Eukaryota</taxon>
        <taxon>Fungi</taxon>
        <taxon>Fungi incertae sedis</taxon>
        <taxon>Chytridiomycota</taxon>
        <taxon>Chytridiomycota incertae sedis</taxon>
        <taxon>Chytridiomycetes</taxon>
        <taxon>Chytridiales</taxon>
        <taxon>Chytriomycetaceae</taxon>
        <taxon>Chytriomyces</taxon>
    </lineage>
</organism>
<accession>A0A507EW89</accession>
<dbReference type="OrthoDB" id="2161535at2759"/>
<comment type="caution">
    <text evidence="2">The sequence shown here is derived from an EMBL/GenBank/DDBJ whole genome shotgun (WGS) entry which is preliminary data.</text>
</comment>
<protein>
    <submittedName>
        <fullName evidence="2">Uncharacterized protein</fullName>
    </submittedName>
</protein>
<evidence type="ECO:0000313" key="2">
    <source>
        <dbReference type="EMBL" id="TPX67617.1"/>
    </source>
</evidence>
<gene>
    <name evidence="2" type="ORF">CcCBS67573_g07448</name>
</gene>
<evidence type="ECO:0000256" key="1">
    <source>
        <dbReference type="SAM" id="MobiDB-lite"/>
    </source>
</evidence>
<feature type="region of interest" description="Disordered" evidence="1">
    <location>
        <begin position="207"/>
        <end position="229"/>
    </location>
</feature>
<dbReference type="Proteomes" id="UP000320333">
    <property type="component" value="Unassembled WGS sequence"/>
</dbReference>
<feature type="compositionally biased region" description="Polar residues" evidence="1">
    <location>
        <begin position="213"/>
        <end position="229"/>
    </location>
</feature>
<keyword evidence="3" id="KW-1185">Reference proteome</keyword>
<dbReference type="EMBL" id="QEAP01000389">
    <property type="protein sequence ID" value="TPX67617.1"/>
    <property type="molecule type" value="Genomic_DNA"/>
</dbReference>
<reference evidence="2 3" key="1">
    <citation type="journal article" date="2019" name="Sci. Rep.">
        <title>Comparative genomics of chytrid fungi reveal insights into the obligate biotrophic and pathogenic lifestyle of Synchytrium endobioticum.</title>
        <authorList>
            <person name="van de Vossenberg B.T.L.H."/>
            <person name="Warris S."/>
            <person name="Nguyen H.D.T."/>
            <person name="van Gent-Pelzer M.P.E."/>
            <person name="Joly D.L."/>
            <person name="van de Geest H.C."/>
            <person name="Bonants P.J.M."/>
            <person name="Smith D.S."/>
            <person name="Levesque C.A."/>
            <person name="van der Lee T.A.J."/>
        </authorList>
    </citation>
    <scope>NUCLEOTIDE SEQUENCE [LARGE SCALE GENOMIC DNA]</scope>
    <source>
        <strain evidence="2 3">CBS 675.73</strain>
    </source>
</reference>
<sequence length="265" mass="28404">MARYLNIKYKTLPNVVVIVTGIAQLSGVQDAIRATLPNALALDITGAYYKEMNKGGLALTVQIVPPKASRSFSAFAGTDSTMPASKRRCIRASLVPDTTAGHVRDFFSEAADDSRPFGFAEIPDLLLPTTSPIAEVNVTGVTRMGGVQDAIKAKFADTLPLAAAQIQLHDVHNNRITDFDAIHDHYFEKIKDGGLALTIQPIPVDQIPRKTPNRPTLMSGGSQPGISTIPTPEASILSVRTAPAFTQQDIDGELVPEITADLKAF</sequence>
<dbReference type="AlphaFoldDB" id="A0A507EW89"/>
<proteinExistence type="predicted"/>
<name>A0A507EW89_9FUNG</name>
<evidence type="ECO:0000313" key="3">
    <source>
        <dbReference type="Proteomes" id="UP000320333"/>
    </source>
</evidence>